<reference evidence="2" key="1">
    <citation type="submission" date="2020-11" db="EMBL/GenBank/DDBJ databases">
        <authorList>
            <consortium name="DOE Joint Genome Institute"/>
            <person name="Ahrendt S."/>
            <person name="Riley R."/>
            <person name="Andreopoulos W."/>
            <person name="Labutti K."/>
            <person name="Pangilinan J."/>
            <person name="Ruiz-Duenas F.J."/>
            <person name="Barrasa J.M."/>
            <person name="Sanchez-Garcia M."/>
            <person name="Camarero S."/>
            <person name="Miyauchi S."/>
            <person name="Serrano A."/>
            <person name="Linde D."/>
            <person name="Babiker R."/>
            <person name="Drula E."/>
            <person name="Ayuso-Fernandez I."/>
            <person name="Pacheco R."/>
            <person name="Padilla G."/>
            <person name="Ferreira P."/>
            <person name="Barriuso J."/>
            <person name="Kellner H."/>
            <person name="Castanera R."/>
            <person name="Alfaro M."/>
            <person name="Ramirez L."/>
            <person name="Pisabarro A.G."/>
            <person name="Kuo A."/>
            <person name="Tritt A."/>
            <person name="Lipzen A."/>
            <person name="He G."/>
            <person name="Yan M."/>
            <person name="Ng V."/>
            <person name="Cullen D."/>
            <person name="Martin F."/>
            <person name="Rosso M.-N."/>
            <person name="Henrissat B."/>
            <person name="Hibbett D."/>
            <person name="Martinez A.T."/>
            <person name="Grigoriev I.V."/>
        </authorList>
    </citation>
    <scope>NUCLEOTIDE SEQUENCE</scope>
    <source>
        <strain evidence="2">CIRM-BRFM 674</strain>
    </source>
</reference>
<keyword evidence="3" id="KW-1185">Reference proteome</keyword>
<evidence type="ECO:0000313" key="3">
    <source>
        <dbReference type="Proteomes" id="UP000807469"/>
    </source>
</evidence>
<dbReference type="Proteomes" id="UP000807469">
    <property type="component" value="Unassembled WGS sequence"/>
</dbReference>
<organism evidence="2 3">
    <name type="scientific">Pholiota conissans</name>
    <dbReference type="NCBI Taxonomy" id="109636"/>
    <lineage>
        <taxon>Eukaryota</taxon>
        <taxon>Fungi</taxon>
        <taxon>Dikarya</taxon>
        <taxon>Basidiomycota</taxon>
        <taxon>Agaricomycotina</taxon>
        <taxon>Agaricomycetes</taxon>
        <taxon>Agaricomycetidae</taxon>
        <taxon>Agaricales</taxon>
        <taxon>Agaricineae</taxon>
        <taxon>Strophariaceae</taxon>
        <taxon>Pholiota</taxon>
    </lineage>
</organism>
<sequence>MEYTFGDFTNTSPVGTTTNQPNTASTSTNKRKITTGSTTPDDAERPQKRQKGEGQAPPSLEGKEKKIDHQPANRCILSGSAIPGQWRIIQAGPEFANYNDAPEILNQWRIIKTPAQYEQWLEHEHN</sequence>
<dbReference type="AlphaFoldDB" id="A0A9P5YXD2"/>
<proteinExistence type="predicted"/>
<evidence type="ECO:0000256" key="1">
    <source>
        <dbReference type="SAM" id="MobiDB-lite"/>
    </source>
</evidence>
<feature type="compositionally biased region" description="Polar residues" evidence="1">
    <location>
        <begin position="7"/>
        <end position="40"/>
    </location>
</feature>
<feature type="compositionally biased region" description="Basic and acidic residues" evidence="1">
    <location>
        <begin position="61"/>
        <end position="71"/>
    </location>
</feature>
<feature type="compositionally biased region" description="Basic and acidic residues" evidence="1">
    <location>
        <begin position="42"/>
        <end position="52"/>
    </location>
</feature>
<evidence type="ECO:0000313" key="2">
    <source>
        <dbReference type="EMBL" id="KAF9475591.1"/>
    </source>
</evidence>
<gene>
    <name evidence="2" type="ORF">BDN70DRAFT_955268</name>
</gene>
<comment type="caution">
    <text evidence="2">The sequence shown here is derived from an EMBL/GenBank/DDBJ whole genome shotgun (WGS) entry which is preliminary data.</text>
</comment>
<dbReference type="EMBL" id="MU155326">
    <property type="protein sequence ID" value="KAF9475591.1"/>
    <property type="molecule type" value="Genomic_DNA"/>
</dbReference>
<feature type="region of interest" description="Disordered" evidence="1">
    <location>
        <begin position="1"/>
        <end position="72"/>
    </location>
</feature>
<accession>A0A9P5YXD2</accession>
<protein>
    <submittedName>
        <fullName evidence="2">Uncharacterized protein</fullName>
    </submittedName>
</protein>
<name>A0A9P5YXD2_9AGAR</name>